<dbReference type="RefSeq" id="WP_105332172.1">
    <property type="nucleotide sequence ID" value="NZ_PUHY01000014.1"/>
</dbReference>
<organism evidence="1 2">
    <name type="scientific">Blastopirellula marina</name>
    <dbReference type="NCBI Taxonomy" id="124"/>
    <lineage>
        <taxon>Bacteria</taxon>
        <taxon>Pseudomonadati</taxon>
        <taxon>Planctomycetota</taxon>
        <taxon>Planctomycetia</taxon>
        <taxon>Pirellulales</taxon>
        <taxon>Pirellulaceae</taxon>
        <taxon>Blastopirellula</taxon>
    </lineage>
</organism>
<protein>
    <submittedName>
        <fullName evidence="1">Uncharacterized protein</fullName>
    </submittedName>
</protein>
<evidence type="ECO:0000313" key="2">
    <source>
        <dbReference type="Proteomes" id="UP000238322"/>
    </source>
</evidence>
<dbReference type="Proteomes" id="UP000238322">
    <property type="component" value="Unassembled WGS sequence"/>
</dbReference>
<name>A0A2S8FDM5_9BACT</name>
<sequence>MFAKVQGEIRGTDGWKLDPCKLTEDGSLPPCPDCGTHLAPFDETTIRHTCACGSEFDIWKPNWGEARLVMARSTFSRSGHYLKWQHLG</sequence>
<comment type="caution">
    <text evidence="1">The sequence shown here is derived from an EMBL/GenBank/DDBJ whole genome shotgun (WGS) entry which is preliminary data.</text>
</comment>
<dbReference type="EMBL" id="PUHY01000014">
    <property type="protein sequence ID" value="PQO30267.1"/>
    <property type="molecule type" value="Genomic_DNA"/>
</dbReference>
<evidence type="ECO:0000313" key="1">
    <source>
        <dbReference type="EMBL" id="PQO30267.1"/>
    </source>
</evidence>
<gene>
    <name evidence="1" type="ORF">C5Y83_23140</name>
</gene>
<accession>A0A2S8FDM5</accession>
<reference evidence="1 2" key="1">
    <citation type="submission" date="2018-02" db="EMBL/GenBank/DDBJ databases">
        <title>Comparative genomes isolates from brazilian mangrove.</title>
        <authorList>
            <person name="Araujo J.E."/>
            <person name="Taketani R.G."/>
            <person name="Silva M.C.P."/>
            <person name="Loureco M.V."/>
            <person name="Andreote F.D."/>
        </authorList>
    </citation>
    <scope>NUCLEOTIDE SEQUENCE [LARGE SCALE GENOMIC DNA]</scope>
    <source>
        <strain evidence="1 2">Hex-1 MGV</strain>
    </source>
</reference>
<proteinExistence type="predicted"/>
<dbReference type="AlphaFoldDB" id="A0A2S8FDM5"/>